<sequence>MNNITGTFTFPADEPALADHFPDSPVIPGTVIIHSFVSVLRELIPEATLSVSKFRFKSFITPAVYSYSIEAKPFGYACTLFKNNAKTVTGRILVHTEGDGDA</sequence>
<dbReference type="Gene3D" id="3.10.129.10">
    <property type="entry name" value="Hotdog Thioesterase"/>
    <property type="match status" value="1"/>
</dbReference>
<dbReference type="SUPFAM" id="SSF54637">
    <property type="entry name" value="Thioesterase/thiol ester dehydrase-isomerase"/>
    <property type="match status" value="1"/>
</dbReference>
<evidence type="ECO:0000313" key="2">
    <source>
        <dbReference type="EMBL" id="SHJ44926.1"/>
    </source>
</evidence>
<organism evidence="2 3">
    <name type="scientific">Halodesulfovibrio aestuarii</name>
    <dbReference type="NCBI Taxonomy" id="126333"/>
    <lineage>
        <taxon>Bacteria</taxon>
        <taxon>Pseudomonadati</taxon>
        <taxon>Thermodesulfobacteriota</taxon>
        <taxon>Desulfovibrionia</taxon>
        <taxon>Desulfovibrionales</taxon>
        <taxon>Desulfovibrionaceae</taxon>
        <taxon>Halodesulfovibrio</taxon>
    </lineage>
</organism>
<evidence type="ECO:0000313" key="3">
    <source>
        <dbReference type="Proteomes" id="UP000184001"/>
    </source>
</evidence>
<accession>A0A8G2CAZ6</accession>
<dbReference type="Pfam" id="PF22818">
    <property type="entry name" value="ApeI-like"/>
    <property type="match status" value="1"/>
</dbReference>
<dbReference type="InterPro" id="IPR029069">
    <property type="entry name" value="HotDog_dom_sf"/>
</dbReference>
<dbReference type="AlphaFoldDB" id="A0A8G2CAZ6"/>
<dbReference type="EMBL" id="FQZR01000006">
    <property type="protein sequence ID" value="SHJ44926.1"/>
    <property type="molecule type" value="Genomic_DNA"/>
</dbReference>
<name>A0A8G2CAZ6_9BACT</name>
<evidence type="ECO:0000259" key="1">
    <source>
        <dbReference type="Pfam" id="PF22818"/>
    </source>
</evidence>
<dbReference type="InterPro" id="IPR054545">
    <property type="entry name" value="ApeI-like"/>
</dbReference>
<feature type="domain" description="ApeI dehydratase-like" evidence="1">
    <location>
        <begin position="2"/>
        <end position="63"/>
    </location>
</feature>
<dbReference type="Proteomes" id="UP000184001">
    <property type="component" value="Unassembled WGS sequence"/>
</dbReference>
<protein>
    <recommendedName>
        <fullName evidence="1">ApeI dehydratase-like domain-containing protein</fullName>
    </recommendedName>
</protein>
<reference evidence="2 3" key="1">
    <citation type="submission" date="2016-11" db="EMBL/GenBank/DDBJ databases">
        <authorList>
            <person name="Varghese N."/>
            <person name="Submissions S."/>
        </authorList>
    </citation>
    <scope>NUCLEOTIDE SEQUENCE [LARGE SCALE GENOMIC DNA]</scope>
    <source>
        <strain evidence="2 3">DSM 17919</strain>
    </source>
</reference>
<comment type="caution">
    <text evidence="2">The sequence shown here is derived from an EMBL/GenBank/DDBJ whole genome shotgun (WGS) entry which is preliminary data.</text>
</comment>
<dbReference type="RefSeq" id="WP_019999684.1">
    <property type="nucleotide sequence ID" value="NZ_CP192217.1"/>
</dbReference>
<proteinExistence type="predicted"/>
<gene>
    <name evidence="2" type="ORF">SAMN05660830_02442</name>
</gene>